<dbReference type="Proteomes" id="UP000027451">
    <property type="component" value="Unassembled WGS sequence"/>
</dbReference>
<comment type="caution">
    <text evidence="1">The sequence shown here is derived from an EMBL/GenBank/DDBJ whole genome shotgun (WGS) entry which is preliminary data.</text>
</comment>
<sequence>MRLVELRNIRIGDFALRCVRREYGRAILRAVIGALIVQLRRIVRDRKEDLQQLAGRHLRIRTDSA</sequence>
<protein>
    <submittedName>
        <fullName evidence="1">Uncharacterized protein</fullName>
    </submittedName>
</protein>
<evidence type="ECO:0000313" key="2">
    <source>
        <dbReference type="Proteomes" id="UP000027451"/>
    </source>
</evidence>
<gene>
    <name evidence="1" type="ORF">BG60_23985</name>
</gene>
<accession>A0A656QFX6</accession>
<organism evidence="1 2">
    <name type="scientific">Caballeronia zhejiangensis</name>
    <dbReference type="NCBI Taxonomy" id="871203"/>
    <lineage>
        <taxon>Bacteria</taxon>
        <taxon>Pseudomonadati</taxon>
        <taxon>Pseudomonadota</taxon>
        <taxon>Betaproteobacteria</taxon>
        <taxon>Burkholderiales</taxon>
        <taxon>Burkholderiaceae</taxon>
        <taxon>Caballeronia</taxon>
    </lineage>
</organism>
<keyword evidence="2" id="KW-1185">Reference proteome</keyword>
<evidence type="ECO:0000313" key="1">
    <source>
        <dbReference type="EMBL" id="KDR26217.1"/>
    </source>
</evidence>
<dbReference type="AlphaFoldDB" id="A0A656QFX6"/>
<name>A0A656QFX6_9BURK</name>
<proteinExistence type="predicted"/>
<dbReference type="EMBL" id="JFHD01000037">
    <property type="protein sequence ID" value="KDR26217.1"/>
    <property type="molecule type" value="Genomic_DNA"/>
</dbReference>
<reference evidence="1 2" key="1">
    <citation type="submission" date="2014-03" db="EMBL/GenBank/DDBJ databases">
        <title>Draft Genome Sequences of Four Burkholderia Strains.</title>
        <authorList>
            <person name="Liu X.Y."/>
            <person name="Li C.X."/>
            <person name="Xu J.H."/>
        </authorList>
    </citation>
    <scope>NUCLEOTIDE SEQUENCE [LARGE SCALE GENOMIC DNA]</scope>
    <source>
        <strain evidence="1 2">OP-1</strain>
    </source>
</reference>